<dbReference type="InterPro" id="IPR036866">
    <property type="entry name" value="RibonucZ/Hydroxyglut_hydro"/>
</dbReference>
<dbReference type="EMBL" id="CP054143">
    <property type="protein sequence ID" value="QKJ66832.1"/>
    <property type="molecule type" value="Genomic_DNA"/>
</dbReference>
<proteinExistence type="predicted"/>
<dbReference type="Proteomes" id="UP000504844">
    <property type="component" value="Chromosome"/>
</dbReference>
<accession>A0A6M8SNK8</accession>
<name>A0A6M8SNK8_9NEIS</name>
<keyword evidence="2" id="KW-0378">Hydrolase</keyword>
<dbReference type="PANTHER" id="PTHR30619">
    <property type="entry name" value="DNA INTERNALIZATION/COMPETENCE PROTEIN COMEC/REC2"/>
    <property type="match status" value="1"/>
</dbReference>
<evidence type="ECO:0000259" key="1">
    <source>
        <dbReference type="Pfam" id="PF00753"/>
    </source>
</evidence>
<feature type="domain" description="Metallo-beta-lactamase" evidence="1">
    <location>
        <begin position="24"/>
        <end position="103"/>
    </location>
</feature>
<sequence>MGISVQVLHANHGDCILISHQVDQATFNVLIDGGDTKTFKYGPRLKYNGHLCNILDQIKGRKEHIDLAILTHIDDDHIGGLLRAFEEQGYLQDMVKRVWFNSSKKITQYFDHSEISENNVYLRNISPETGIKKGKELELLLDEIECKREPIIISGQVLEVGPFTFKILSPNKANLEKLLCVWPCEGRTSETAGAQNDHSLSFEEILAVDDFCGDPSKTNGSSIGFIVEADEKAMLFLGDAHDKTIVESLQNLRYSREKKLHVDLVKISHHGSQYNTSPEFLAMIEAKNYLISTDGLHHGHPDKRTIARIINSNPNAVISFNYVRPIKSLLLPQEYDKFSDQLQLLTNRIKL</sequence>
<protein>
    <submittedName>
        <fullName evidence="2">MBL fold metallo-hydrolase</fullName>
    </submittedName>
</protein>
<dbReference type="RefSeq" id="WP_173533336.1">
    <property type="nucleotide sequence ID" value="NZ_CP054143.1"/>
</dbReference>
<dbReference type="Pfam" id="PF00753">
    <property type="entry name" value="Lactamase_B"/>
    <property type="match status" value="1"/>
</dbReference>
<dbReference type="AlphaFoldDB" id="A0A6M8SNK8"/>
<evidence type="ECO:0000313" key="2">
    <source>
        <dbReference type="EMBL" id="QKJ66832.1"/>
    </source>
</evidence>
<dbReference type="KEGG" id="dee:HQN60_09035"/>
<dbReference type="SUPFAM" id="SSF56281">
    <property type="entry name" value="Metallo-hydrolase/oxidoreductase"/>
    <property type="match status" value="1"/>
</dbReference>
<dbReference type="PANTHER" id="PTHR30619:SF1">
    <property type="entry name" value="RECOMBINATION PROTEIN 2"/>
    <property type="match status" value="1"/>
</dbReference>
<dbReference type="GO" id="GO:0016787">
    <property type="term" value="F:hydrolase activity"/>
    <property type="evidence" value="ECO:0007669"/>
    <property type="project" value="UniProtKB-KW"/>
</dbReference>
<gene>
    <name evidence="2" type="ORF">HQN60_09035</name>
</gene>
<dbReference type="InterPro" id="IPR052159">
    <property type="entry name" value="Competence_DNA_uptake"/>
</dbReference>
<keyword evidence="3" id="KW-1185">Reference proteome</keyword>
<dbReference type="Gene3D" id="3.60.15.10">
    <property type="entry name" value="Ribonuclease Z/Hydroxyacylglutathione hydrolase-like"/>
    <property type="match status" value="1"/>
</dbReference>
<organism evidence="2 3">
    <name type="scientific">Deefgea piscis</name>
    <dbReference type="NCBI Taxonomy" id="2739061"/>
    <lineage>
        <taxon>Bacteria</taxon>
        <taxon>Pseudomonadati</taxon>
        <taxon>Pseudomonadota</taxon>
        <taxon>Betaproteobacteria</taxon>
        <taxon>Neisseriales</taxon>
        <taxon>Chitinibacteraceae</taxon>
        <taxon>Deefgea</taxon>
    </lineage>
</organism>
<evidence type="ECO:0000313" key="3">
    <source>
        <dbReference type="Proteomes" id="UP000504844"/>
    </source>
</evidence>
<dbReference type="InterPro" id="IPR001279">
    <property type="entry name" value="Metallo-B-lactamas"/>
</dbReference>
<reference evidence="2 3" key="1">
    <citation type="submission" date="2020-05" db="EMBL/GenBank/DDBJ databases">
        <title>Complete genome sequence of Deefgea sp. D17.</title>
        <authorList>
            <person name="Bae J.-W."/>
            <person name="Han J.E."/>
        </authorList>
    </citation>
    <scope>NUCLEOTIDE SEQUENCE [LARGE SCALE GENOMIC DNA]</scope>
    <source>
        <strain evidence="2 3">D17</strain>
    </source>
</reference>